<evidence type="ECO:0000256" key="1">
    <source>
        <dbReference type="ARBA" id="ARBA00022553"/>
    </source>
</evidence>
<feature type="compositionally biased region" description="Polar residues" evidence="4">
    <location>
        <begin position="591"/>
        <end position="601"/>
    </location>
</feature>
<reference evidence="7" key="1">
    <citation type="submission" date="2016-02" db="EMBL/GenBank/DDBJ databases">
        <title>Comparative genomics of biotechnologically important yeasts.</title>
        <authorList>
            <consortium name="DOE Joint Genome Institute"/>
            <person name="Riley R."/>
            <person name="Haridas S."/>
            <person name="Wolfe K.H."/>
            <person name="Lopes M.R."/>
            <person name="Hittinger C.T."/>
            <person name="Goker M."/>
            <person name="Salamov A."/>
            <person name="Wisecaver J."/>
            <person name="Long T.M."/>
            <person name="Aerts A.L."/>
            <person name="Barry K."/>
            <person name="Choi C."/>
            <person name="Clum A."/>
            <person name="Coughlan A.Y."/>
            <person name="Deshpande S."/>
            <person name="Douglass A.P."/>
            <person name="Hanson S.J."/>
            <person name="Klenk H.-P."/>
            <person name="Labutti K."/>
            <person name="Lapidus A."/>
            <person name="Lindquist E."/>
            <person name="Lipzen A."/>
            <person name="Meier-Kolthoff J.P."/>
            <person name="Ohm R.A."/>
            <person name="Otillar R.P."/>
            <person name="Pangilinan J."/>
            <person name="Peng Y."/>
            <person name="Rokas A."/>
            <person name="Rosa C.A."/>
            <person name="Scheuner C."/>
            <person name="Sibirny A.A."/>
            <person name="Slot J.C."/>
            <person name="Stielow J.B."/>
            <person name="Sun H."/>
            <person name="Kurtzman C.P."/>
            <person name="Blackwell M."/>
            <person name="Jeffries T.W."/>
            <person name="Grigoriev I.V."/>
        </authorList>
    </citation>
    <scope>NUCLEOTIDE SEQUENCE [LARGE SCALE GENOMIC DNA]</scope>
    <source>
        <strain evidence="7">NRRL Y-17796</strain>
    </source>
</reference>
<dbReference type="FunFam" id="3.30.70.330:FF:000089">
    <property type="entry name" value="RNA binding protein"/>
    <property type="match status" value="1"/>
</dbReference>
<dbReference type="InterPro" id="IPR000504">
    <property type="entry name" value="RRM_dom"/>
</dbReference>
<dbReference type="PROSITE" id="PS50102">
    <property type="entry name" value="RRM"/>
    <property type="match status" value="1"/>
</dbReference>
<dbReference type="GO" id="GO:0003723">
    <property type="term" value="F:RNA binding"/>
    <property type="evidence" value="ECO:0007669"/>
    <property type="project" value="UniProtKB-UniRule"/>
</dbReference>
<organism evidence="6 7">
    <name type="scientific">Tortispora caseinolytica NRRL Y-17796</name>
    <dbReference type="NCBI Taxonomy" id="767744"/>
    <lineage>
        <taxon>Eukaryota</taxon>
        <taxon>Fungi</taxon>
        <taxon>Dikarya</taxon>
        <taxon>Ascomycota</taxon>
        <taxon>Saccharomycotina</taxon>
        <taxon>Trigonopsidomycetes</taxon>
        <taxon>Trigonopsidales</taxon>
        <taxon>Trigonopsidaceae</taxon>
        <taxon>Tortispora</taxon>
    </lineage>
</organism>
<accession>A0A1E4TIS4</accession>
<dbReference type="PANTHER" id="PTHR10501">
    <property type="entry name" value="U1 SMALL NUCLEAR RIBONUCLEOPROTEIN A/U2 SMALL NUCLEAR RIBONUCLEOPROTEIN B"/>
    <property type="match status" value="1"/>
</dbReference>
<evidence type="ECO:0000256" key="4">
    <source>
        <dbReference type="SAM" id="MobiDB-lite"/>
    </source>
</evidence>
<dbReference type="SMART" id="SM00360">
    <property type="entry name" value="RRM"/>
    <property type="match status" value="1"/>
</dbReference>
<feature type="region of interest" description="Disordered" evidence="4">
    <location>
        <begin position="578"/>
        <end position="602"/>
    </location>
</feature>
<feature type="compositionally biased region" description="Polar residues" evidence="4">
    <location>
        <begin position="385"/>
        <end position="397"/>
    </location>
</feature>
<keyword evidence="1" id="KW-0597">Phosphoprotein</keyword>
<feature type="region of interest" description="Disordered" evidence="4">
    <location>
        <begin position="336"/>
        <end position="401"/>
    </location>
</feature>
<dbReference type="OrthoDB" id="431169at2759"/>
<keyword evidence="7" id="KW-1185">Reference proteome</keyword>
<dbReference type="GO" id="GO:0008361">
    <property type="term" value="P:regulation of cell size"/>
    <property type="evidence" value="ECO:0007669"/>
    <property type="project" value="UniProtKB-ARBA"/>
</dbReference>
<dbReference type="InterPro" id="IPR035979">
    <property type="entry name" value="RBD_domain_sf"/>
</dbReference>
<dbReference type="Pfam" id="PF00076">
    <property type="entry name" value="RRM_1"/>
    <property type="match status" value="1"/>
</dbReference>
<dbReference type="SUPFAM" id="SSF54928">
    <property type="entry name" value="RNA-binding domain, RBD"/>
    <property type="match status" value="1"/>
</dbReference>
<dbReference type="Gene3D" id="3.30.70.330">
    <property type="match status" value="1"/>
</dbReference>
<dbReference type="InterPro" id="IPR012677">
    <property type="entry name" value="Nucleotide-bd_a/b_plait_sf"/>
</dbReference>
<feature type="compositionally biased region" description="Polar residues" evidence="4">
    <location>
        <begin position="336"/>
        <end position="350"/>
    </location>
</feature>
<feature type="compositionally biased region" description="Low complexity" evidence="4">
    <location>
        <begin position="361"/>
        <end position="370"/>
    </location>
</feature>
<dbReference type="Proteomes" id="UP000095023">
    <property type="component" value="Unassembled WGS sequence"/>
</dbReference>
<sequence>MSAFPPPGLRASLPAQELPVLHTAGLSKNALISPTTTESPRSAFQSSTFTTSRYYDVFSTDSSRPKAAVAMSSTANHNADSDTAANIDAKPEAPYVLRIVNVPPTVSVAELTLMFTFARDFHSCRLASDTPISSDSSSGSDSPSYPAAMAYFRTYQAALEAHSIIDGRADIFHFHASPSSLPLACDLICTPTQQYTVKPASHHSSFSSAPSSAFLSSDGSFHGQQLHSATPSLFTDMNTQEHSVPVKPVSGGRPLRSADISSANTERSSYFSPLRTSPQDSLCSLDSISQIKRVSNDTDSIDNESDMRHKDTSSWPNLELRMPPPPKRFSSMPAVSNGSFRQASSLTSPGLPTPHHFPFASPISPSGSLPPSSPFAVTFPRKADGSQTNSTSATIQEHPTGVAAARAVENLSISQQSQNQVQSQNQTQHSFQSQAQLHPHPKPGTSQKPAASNPSSVILPTGASAVSTATTIEDLQAGGRLVPPINPADQNPPCNTLYVGNLPMNASEDELRELFSKQEGYKRLSFRVRSNGPMCFVEFENVVYATQSLNELYGKGLSNSVKGGIRLSFSKNPLGVRSTGNGSVNKPGANYSAQSTPQSNLGDPAFKARKYPGVQDSDFAMNHGHVDYTTVAK</sequence>
<evidence type="ECO:0000313" key="7">
    <source>
        <dbReference type="Proteomes" id="UP000095023"/>
    </source>
</evidence>
<dbReference type="AlphaFoldDB" id="A0A1E4TIS4"/>
<feature type="compositionally biased region" description="Polar residues" evidence="4">
    <location>
        <begin position="444"/>
        <end position="459"/>
    </location>
</feature>
<feature type="region of interest" description="Disordered" evidence="4">
    <location>
        <begin position="413"/>
        <end position="459"/>
    </location>
</feature>
<protein>
    <recommendedName>
        <fullName evidence="5">RRM domain-containing protein</fullName>
    </recommendedName>
</protein>
<dbReference type="CDD" id="cd12245">
    <property type="entry name" value="RRM_scw1_like"/>
    <property type="match status" value="1"/>
</dbReference>
<dbReference type="EMBL" id="KV453841">
    <property type="protein sequence ID" value="ODV91660.1"/>
    <property type="molecule type" value="Genomic_DNA"/>
</dbReference>
<proteinExistence type="predicted"/>
<evidence type="ECO:0000313" key="6">
    <source>
        <dbReference type="EMBL" id="ODV91660.1"/>
    </source>
</evidence>
<keyword evidence="2 3" id="KW-0694">RNA-binding</keyword>
<feature type="region of interest" description="Disordered" evidence="4">
    <location>
        <begin position="241"/>
        <end position="324"/>
    </location>
</feature>
<feature type="domain" description="RRM" evidence="5">
    <location>
        <begin position="495"/>
        <end position="572"/>
    </location>
</feature>
<gene>
    <name evidence="6" type="ORF">CANCADRAFT_55487</name>
</gene>
<feature type="compositionally biased region" description="Polar residues" evidence="4">
    <location>
        <begin position="259"/>
        <end position="293"/>
    </location>
</feature>
<feature type="compositionally biased region" description="Low complexity" evidence="4">
    <location>
        <begin position="413"/>
        <end position="436"/>
    </location>
</feature>
<name>A0A1E4TIS4_9ASCO</name>
<evidence type="ECO:0000259" key="5">
    <source>
        <dbReference type="PROSITE" id="PS50102"/>
    </source>
</evidence>
<evidence type="ECO:0000256" key="2">
    <source>
        <dbReference type="ARBA" id="ARBA00022884"/>
    </source>
</evidence>
<evidence type="ECO:0000256" key="3">
    <source>
        <dbReference type="PROSITE-ProRule" id="PRU00176"/>
    </source>
</evidence>